<keyword evidence="2" id="KW-1185">Reference proteome</keyword>
<reference evidence="1 2" key="1">
    <citation type="journal article" date="2021" name="Hortic Res">
        <title>High-quality reference genome and annotation aids understanding of berry development for evergreen blueberry (Vaccinium darrowii).</title>
        <authorList>
            <person name="Yu J."/>
            <person name="Hulse-Kemp A.M."/>
            <person name="Babiker E."/>
            <person name="Staton M."/>
        </authorList>
    </citation>
    <scope>NUCLEOTIDE SEQUENCE [LARGE SCALE GENOMIC DNA]</scope>
    <source>
        <strain evidence="2">cv. NJ 8807/NJ 8810</strain>
        <tissue evidence="1">Young leaf</tissue>
    </source>
</reference>
<evidence type="ECO:0000313" key="1">
    <source>
        <dbReference type="EMBL" id="KAH7849499.1"/>
    </source>
</evidence>
<accession>A0ACB7Y973</accession>
<comment type="caution">
    <text evidence="1">The sequence shown here is derived from an EMBL/GenBank/DDBJ whole genome shotgun (WGS) entry which is preliminary data.</text>
</comment>
<evidence type="ECO:0000313" key="2">
    <source>
        <dbReference type="Proteomes" id="UP000828048"/>
    </source>
</evidence>
<dbReference type="EMBL" id="CM037157">
    <property type="protein sequence ID" value="KAH7849499.1"/>
    <property type="molecule type" value="Genomic_DNA"/>
</dbReference>
<proteinExistence type="predicted"/>
<name>A0ACB7Y973_9ERIC</name>
<gene>
    <name evidence="1" type="ORF">Vadar_018758</name>
</gene>
<dbReference type="Proteomes" id="UP000828048">
    <property type="component" value="Chromosome 7"/>
</dbReference>
<organism evidence="1 2">
    <name type="scientific">Vaccinium darrowii</name>
    <dbReference type="NCBI Taxonomy" id="229202"/>
    <lineage>
        <taxon>Eukaryota</taxon>
        <taxon>Viridiplantae</taxon>
        <taxon>Streptophyta</taxon>
        <taxon>Embryophyta</taxon>
        <taxon>Tracheophyta</taxon>
        <taxon>Spermatophyta</taxon>
        <taxon>Magnoliopsida</taxon>
        <taxon>eudicotyledons</taxon>
        <taxon>Gunneridae</taxon>
        <taxon>Pentapetalae</taxon>
        <taxon>asterids</taxon>
        <taxon>Ericales</taxon>
        <taxon>Ericaceae</taxon>
        <taxon>Vaccinioideae</taxon>
        <taxon>Vaccinieae</taxon>
        <taxon>Vaccinium</taxon>
    </lineage>
</organism>
<protein>
    <submittedName>
        <fullName evidence="1">Uncharacterized protein</fullName>
    </submittedName>
</protein>
<sequence>MEMETHSTGLKILPRTKYPCRFTLTKLLSFLLILLPLVIILHFQASSFTYPTSPSWPFSYLYNPTHSSQSEQIETLTTKLKDSITFLPLKDIRYSKFPLEGNTWFMSSLNSTFEENEPRYLFFPSNSSKGRVLCFKGRNSRDGTKNTYALAWPDALPPSATLVEGLTFVSNTYFTHENILHGYNAITPFVSWSMKNQCLKPSRWVLLHWGEVKTKMGSWVWNLAKAMFGDVAVEIFANGDGPYCFEKAVVMRHDMEGMGEQKKLRVFDLLRCKAREACSVDPMGRGKEMNEKGTPIIRLTLLMRRGARSFKNEEVVKGIFRKECERFEGCVLSVIQSDDLSFCDQVRAMTNTDILASPHGAQQTNMLFMDRGSSVMEFFPKGWLEHAGEGQYVYHWTATDTGMKHQGGWWDTVGEECPNPEQELECFTFYKNSRIGHNETYFTEWARKVLNEVRVTKLKQAPKEHVNSSACEC</sequence>